<dbReference type="EMBL" id="JAACFV010000058">
    <property type="protein sequence ID" value="KAF7508134.1"/>
    <property type="molecule type" value="Genomic_DNA"/>
</dbReference>
<keyword evidence="1" id="KW-0732">Signal</keyword>
<reference evidence="2" key="1">
    <citation type="submission" date="2020-02" db="EMBL/GenBank/DDBJ databases">
        <authorList>
            <person name="Palmer J.M."/>
        </authorList>
    </citation>
    <scope>NUCLEOTIDE SEQUENCE</scope>
    <source>
        <strain evidence="2">EPUS1.4</strain>
        <tissue evidence="2">Thallus</tissue>
    </source>
</reference>
<keyword evidence="3" id="KW-1185">Reference proteome</keyword>
<protein>
    <recommendedName>
        <fullName evidence="4">CBM1 domain-containing protein</fullName>
    </recommendedName>
</protein>
<feature type="chain" id="PRO_5034218383" description="CBM1 domain-containing protein" evidence="1">
    <location>
        <begin position="25"/>
        <end position="77"/>
    </location>
</feature>
<name>A0A8H7E2I8_9EURO</name>
<dbReference type="OrthoDB" id="3621146at2759"/>
<comment type="caution">
    <text evidence="2">The sequence shown here is derived from an EMBL/GenBank/DDBJ whole genome shotgun (WGS) entry which is preliminary data.</text>
</comment>
<evidence type="ECO:0000313" key="3">
    <source>
        <dbReference type="Proteomes" id="UP000606974"/>
    </source>
</evidence>
<organism evidence="2 3">
    <name type="scientific">Endocarpon pusillum</name>
    <dbReference type="NCBI Taxonomy" id="364733"/>
    <lineage>
        <taxon>Eukaryota</taxon>
        <taxon>Fungi</taxon>
        <taxon>Dikarya</taxon>
        <taxon>Ascomycota</taxon>
        <taxon>Pezizomycotina</taxon>
        <taxon>Eurotiomycetes</taxon>
        <taxon>Chaetothyriomycetidae</taxon>
        <taxon>Verrucariales</taxon>
        <taxon>Verrucariaceae</taxon>
        <taxon>Endocarpon</taxon>
    </lineage>
</organism>
<accession>A0A8H7E2I8</accession>
<evidence type="ECO:0008006" key="4">
    <source>
        <dbReference type="Google" id="ProtNLM"/>
    </source>
</evidence>
<feature type="signal peptide" evidence="1">
    <location>
        <begin position="1"/>
        <end position="24"/>
    </location>
</feature>
<proteinExistence type="predicted"/>
<gene>
    <name evidence="2" type="ORF">GJ744_009575</name>
</gene>
<sequence length="77" mass="8387">MQFSSFTTTSVALIALLLPLTVTAVPVDSPQPEARKISWGCTLSCGGWNYCLLQNPTNRTKCGEEPTGCECSKFAWE</sequence>
<evidence type="ECO:0000313" key="2">
    <source>
        <dbReference type="EMBL" id="KAF7508134.1"/>
    </source>
</evidence>
<dbReference type="Proteomes" id="UP000606974">
    <property type="component" value="Unassembled WGS sequence"/>
</dbReference>
<dbReference type="AlphaFoldDB" id="A0A8H7E2I8"/>
<evidence type="ECO:0000256" key="1">
    <source>
        <dbReference type="SAM" id="SignalP"/>
    </source>
</evidence>